<accession>B8AJP3</accession>
<protein>
    <submittedName>
        <fullName evidence="1">Uncharacterized protein</fullName>
    </submittedName>
</protein>
<gene>
    <name evidence="1" type="ORF">OsI_10668</name>
</gene>
<name>B8AJP3_ORYSI</name>
<sequence length="160" mass="17030">MQKISAVLCENPPKHHTTRPAVRAEKSRCVYVRYTVVGTWDQRQSRKGKGKRKGRGYWTPRRLVEPEGQNRGRCELPPVDHVYLSPLPRLVHVLVFVAITTYPGGKDLDAGILDVPAELGDGPAGAAKLVRVVDDVGEVGGGGGKGIATCVGAAGAVATP</sequence>
<dbReference type="Proteomes" id="UP000007015">
    <property type="component" value="Chromosome 3"/>
</dbReference>
<dbReference type="AlphaFoldDB" id="B8AJP3"/>
<evidence type="ECO:0000313" key="2">
    <source>
        <dbReference type="Proteomes" id="UP000007015"/>
    </source>
</evidence>
<organism evidence="1 2">
    <name type="scientific">Oryza sativa subsp. indica</name>
    <name type="common">Rice</name>
    <dbReference type="NCBI Taxonomy" id="39946"/>
    <lineage>
        <taxon>Eukaryota</taxon>
        <taxon>Viridiplantae</taxon>
        <taxon>Streptophyta</taxon>
        <taxon>Embryophyta</taxon>
        <taxon>Tracheophyta</taxon>
        <taxon>Spermatophyta</taxon>
        <taxon>Magnoliopsida</taxon>
        <taxon>Liliopsida</taxon>
        <taxon>Poales</taxon>
        <taxon>Poaceae</taxon>
        <taxon>BOP clade</taxon>
        <taxon>Oryzoideae</taxon>
        <taxon>Oryzeae</taxon>
        <taxon>Oryzinae</taxon>
        <taxon>Oryza</taxon>
        <taxon>Oryza sativa</taxon>
    </lineage>
</organism>
<evidence type="ECO:0000313" key="1">
    <source>
        <dbReference type="EMBL" id="EEC74829.1"/>
    </source>
</evidence>
<dbReference type="HOGENOM" id="CLU_1655055_0_0_1"/>
<dbReference type="Gramene" id="BGIOSGA011156-TA">
    <property type="protein sequence ID" value="BGIOSGA011156-PA"/>
    <property type="gene ID" value="BGIOSGA011156"/>
</dbReference>
<keyword evidence="2" id="KW-1185">Reference proteome</keyword>
<reference evidence="1 2" key="1">
    <citation type="journal article" date="2005" name="PLoS Biol.">
        <title>The genomes of Oryza sativa: a history of duplications.</title>
        <authorList>
            <person name="Yu J."/>
            <person name="Wang J."/>
            <person name="Lin W."/>
            <person name="Li S."/>
            <person name="Li H."/>
            <person name="Zhou J."/>
            <person name="Ni P."/>
            <person name="Dong W."/>
            <person name="Hu S."/>
            <person name="Zeng C."/>
            <person name="Zhang J."/>
            <person name="Zhang Y."/>
            <person name="Li R."/>
            <person name="Xu Z."/>
            <person name="Li S."/>
            <person name="Li X."/>
            <person name="Zheng H."/>
            <person name="Cong L."/>
            <person name="Lin L."/>
            <person name="Yin J."/>
            <person name="Geng J."/>
            <person name="Li G."/>
            <person name="Shi J."/>
            <person name="Liu J."/>
            <person name="Lv H."/>
            <person name="Li J."/>
            <person name="Wang J."/>
            <person name="Deng Y."/>
            <person name="Ran L."/>
            <person name="Shi X."/>
            <person name="Wang X."/>
            <person name="Wu Q."/>
            <person name="Li C."/>
            <person name="Ren X."/>
            <person name="Wang J."/>
            <person name="Wang X."/>
            <person name="Li D."/>
            <person name="Liu D."/>
            <person name="Zhang X."/>
            <person name="Ji Z."/>
            <person name="Zhao W."/>
            <person name="Sun Y."/>
            <person name="Zhang Z."/>
            <person name="Bao J."/>
            <person name="Han Y."/>
            <person name="Dong L."/>
            <person name="Ji J."/>
            <person name="Chen P."/>
            <person name="Wu S."/>
            <person name="Liu J."/>
            <person name="Xiao Y."/>
            <person name="Bu D."/>
            <person name="Tan J."/>
            <person name="Yang L."/>
            <person name="Ye C."/>
            <person name="Zhang J."/>
            <person name="Xu J."/>
            <person name="Zhou Y."/>
            <person name="Yu Y."/>
            <person name="Zhang B."/>
            <person name="Zhuang S."/>
            <person name="Wei H."/>
            <person name="Liu B."/>
            <person name="Lei M."/>
            <person name="Yu H."/>
            <person name="Li Y."/>
            <person name="Xu H."/>
            <person name="Wei S."/>
            <person name="He X."/>
            <person name="Fang L."/>
            <person name="Zhang Z."/>
            <person name="Zhang Y."/>
            <person name="Huang X."/>
            <person name="Su Z."/>
            <person name="Tong W."/>
            <person name="Li J."/>
            <person name="Tong Z."/>
            <person name="Li S."/>
            <person name="Ye J."/>
            <person name="Wang L."/>
            <person name="Fang L."/>
            <person name="Lei T."/>
            <person name="Chen C."/>
            <person name="Chen H."/>
            <person name="Xu Z."/>
            <person name="Li H."/>
            <person name="Huang H."/>
            <person name="Zhang F."/>
            <person name="Xu H."/>
            <person name="Li N."/>
            <person name="Zhao C."/>
            <person name="Li S."/>
            <person name="Dong L."/>
            <person name="Huang Y."/>
            <person name="Li L."/>
            <person name="Xi Y."/>
            <person name="Qi Q."/>
            <person name="Li W."/>
            <person name="Zhang B."/>
            <person name="Hu W."/>
            <person name="Zhang Y."/>
            <person name="Tian X."/>
            <person name="Jiao Y."/>
            <person name="Liang X."/>
            <person name="Jin J."/>
            <person name="Gao L."/>
            <person name="Zheng W."/>
            <person name="Hao B."/>
            <person name="Liu S."/>
            <person name="Wang W."/>
            <person name="Yuan L."/>
            <person name="Cao M."/>
            <person name="McDermott J."/>
            <person name="Samudrala R."/>
            <person name="Wang J."/>
            <person name="Wong G.K."/>
            <person name="Yang H."/>
        </authorList>
    </citation>
    <scope>NUCLEOTIDE SEQUENCE [LARGE SCALE GENOMIC DNA]</scope>
    <source>
        <strain evidence="2">cv. 93-11</strain>
    </source>
</reference>
<dbReference type="EMBL" id="CM000128">
    <property type="protein sequence ID" value="EEC74829.1"/>
    <property type="molecule type" value="Genomic_DNA"/>
</dbReference>
<proteinExistence type="predicted"/>